<protein>
    <submittedName>
        <fullName evidence="2">Uncharacterized protein</fullName>
    </submittedName>
</protein>
<dbReference type="EMBL" id="JARIHO010000007">
    <property type="protein sequence ID" value="KAJ7358201.1"/>
    <property type="molecule type" value="Genomic_DNA"/>
</dbReference>
<keyword evidence="3" id="KW-1185">Reference proteome</keyword>
<dbReference type="AlphaFoldDB" id="A0AAD7AHW3"/>
<sequence length="148" mass="14347">MARFSLLFVLFAASIAVAAPLGQRAGTASSLGSIQCNVNRLQIVSSLAATTSAVGKIDTTDPDTATAVSAAQAGLSSASDGIKAIASSLVSGGAPPADARTQVGTGLTAAQTALTGITDPTVAAAVSDAQTKLATTIKDGEAVVANCN</sequence>
<proteinExistence type="predicted"/>
<comment type="caution">
    <text evidence="2">The sequence shown here is derived from an EMBL/GenBank/DDBJ whole genome shotgun (WGS) entry which is preliminary data.</text>
</comment>
<keyword evidence="1" id="KW-0732">Signal</keyword>
<gene>
    <name evidence="2" type="ORF">DFH08DRAFT_440102</name>
</gene>
<feature type="chain" id="PRO_5042160460" evidence="1">
    <location>
        <begin position="19"/>
        <end position="148"/>
    </location>
</feature>
<organism evidence="2 3">
    <name type="scientific">Mycena albidolilacea</name>
    <dbReference type="NCBI Taxonomy" id="1033008"/>
    <lineage>
        <taxon>Eukaryota</taxon>
        <taxon>Fungi</taxon>
        <taxon>Dikarya</taxon>
        <taxon>Basidiomycota</taxon>
        <taxon>Agaricomycotina</taxon>
        <taxon>Agaricomycetes</taxon>
        <taxon>Agaricomycetidae</taxon>
        <taxon>Agaricales</taxon>
        <taxon>Marasmiineae</taxon>
        <taxon>Mycenaceae</taxon>
        <taxon>Mycena</taxon>
    </lineage>
</organism>
<evidence type="ECO:0000256" key="1">
    <source>
        <dbReference type="SAM" id="SignalP"/>
    </source>
</evidence>
<accession>A0AAD7AHW3</accession>
<reference evidence="2" key="1">
    <citation type="submission" date="2023-03" db="EMBL/GenBank/DDBJ databases">
        <title>Massive genome expansion in bonnet fungi (Mycena s.s.) driven by repeated elements and novel gene families across ecological guilds.</title>
        <authorList>
            <consortium name="Lawrence Berkeley National Laboratory"/>
            <person name="Harder C.B."/>
            <person name="Miyauchi S."/>
            <person name="Viragh M."/>
            <person name="Kuo A."/>
            <person name="Thoen E."/>
            <person name="Andreopoulos B."/>
            <person name="Lu D."/>
            <person name="Skrede I."/>
            <person name="Drula E."/>
            <person name="Henrissat B."/>
            <person name="Morin E."/>
            <person name="Kohler A."/>
            <person name="Barry K."/>
            <person name="LaButti K."/>
            <person name="Morin E."/>
            <person name="Salamov A."/>
            <person name="Lipzen A."/>
            <person name="Mereny Z."/>
            <person name="Hegedus B."/>
            <person name="Baldrian P."/>
            <person name="Stursova M."/>
            <person name="Weitz H."/>
            <person name="Taylor A."/>
            <person name="Grigoriev I.V."/>
            <person name="Nagy L.G."/>
            <person name="Martin F."/>
            <person name="Kauserud H."/>
        </authorList>
    </citation>
    <scope>NUCLEOTIDE SEQUENCE</scope>
    <source>
        <strain evidence="2">CBHHK002</strain>
    </source>
</reference>
<evidence type="ECO:0000313" key="2">
    <source>
        <dbReference type="EMBL" id="KAJ7358201.1"/>
    </source>
</evidence>
<feature type="signal peptide" evidence="1">
    <location>
        <begin position="1"/>
        <end position="18"/>
    </location>
</feature>
<name>A0AAD7AHW3_9AGAR</name>
<dbReference type="Proteomes" id="UP001218218">
    <property type="component" value="Unassembled WGS sequence"/>
</dbReference>
<evidence type="ECO:0000313" key="3">
    <source>
        <dbReference type="Proteomes" id="UP001218218"/>
    </source>
</evidence>